<evidence type="ECO:0000256" key="4">
    <source>
        <dbReference type="ARBA" id="ARBA00023242"/>
    </source>
</evidence>
<feature type="compositionally biased region" description="Basic and acidic residues" evidence="7">
    <location>
        <begin position="1076"/>
        <end position="1086"/>
    </location>
</feature>
<feature type="domain" description="Homeobox" evidence="8">
    <location>
        <begin position="1019"/>
        <end position="1079"/>
    </location>
</feature>
<organism evidence="9 10">
    <name type="scientific">Drosophila navojoa</name>
    <name type="common">Fruit fly</name>
    <dbReference type="NCBI Taxonomy" id="7232"/>
    <lineage>
        <taxon>Eukaryota</taxon>
        <taxon>Metazoa</taxon>
        <taxon>Ecdysozoa</taxon>
        <taxon>Arthropoda</taxon>
        <taxon>Hexapoda</taxon>
        <taxon>Insecta</taxon>
        <taxon>Pterygota</taxon>
        <taxon>Neoptera</taxon>
        <taxon>Endopterygota</taxon>
        <taxon>Diptera</taxon>
        <taxon>Brachycera</taxon>
        <taxon>Muscomorpha</taxon>
        <taxon>Ephydroidea</taxon>
        <taxon>Drosophilidae</taxon>
        <taxon>Drosophila</taxon>
    </lineage>
</organism>
<evidence type="ECO:0000313" key="9">
    <source>
        <dbReference type="EMBL" id="TDG50509.1"/>
    </source>
</evidence>
<protein>
    <recommendedName>
        <fullName evidence="8">Homeobox domain-containing protein</fullName>
    </recommendedName>
</protein>
<evidence type="ECO:0000259" key="8">
    <source>
        <dbReference type="PROSITE" id="PS50071"/>
    </source>
</evidence>
<proteinExistence type="predicted"/>
<dbReference type="AlphaFoldDB" id="A0A484BNW1"/>
<sequence length="1110" mass="128633">MLGPNILDNYFVYTSRCRMPAINPFAKDALRIFENSTYSPCDKSKALISVSYNETDRRYKLHMNMADIRCCYKKILRGGNGAEADNQFKLWSCKYFQQDFVLPQDMDAIITECRRLKDKKLLQQDAFSFVQPAKHVANRTAPIALNISHSTPTESRPSVLLWGIDSMSRMNFQRTMPQMHKFLRGENWHELRGYNKMGDNTFPNLMAILTGFNNSRSMSVCRPKAVAGMDACPLLWKDYKQLGYITAYAEDWGRFATFNYNKKGFVKPPTDYYPRPLVLAIEKELKKALVSNVPYCVGRRHYAEYIYDYAIQFKKVYKNQSTFGMFWTNSFSHNNFSLPSSMDVKMLEYMHSLQRVGIFERSIVIFFSDHGMRFGPLRNLHSGFLEERMPIFYIWLPKWFRAKYPEFVHNLQLNRNRLTSPYDIHATLKHILQLETPLAELPRPEACPTCHSIFYEVAESRDCSDAGIEDHWCTCHTLKNSSRSEIHIKEIAQQLIAATNAYLQANNLTDICQTLSLSNIESVQRKISVEPKEFESYLVRYEAKPENALFEASTDWDKKSQLISINVSDISRLDAYSELSKQCEPGKDLIKVNFKEGVYSLHMSEANLTCCYKQILRSGVGAYADMEYKLLPCSNFHQDFNVPRHVDAIITECRRLSDKRLLQQDAFSFVQPAKHSDNLTAVNDSSTSESTERRPSVLLWGIDSLSRMNFQRTMPLMFEYLKEENWFELQGYNKMADNTFPNLMAILTGLNSTGSISVCQPMNVGGLDACPMLWKEYKEKGYVTAYGEDWSKYSTFDYVFKGFRDPPTDYYARPLILAVEKELKKKYDTALPYCVGRRHFAEYIYDFALQFTEFYKNQSTFGMFWTNTFSHNNFALPSSMDAKIVEYMRSLQRSGAFEESIILFFSDHGMRFGKLRGLESGFLEERMPIIMSDFSIDYILNRAGDRYVGTNASLGILQRLRYHPTYHPYAQPALKEQLPSTASASMDDGPMPMYDWLQYTRYHPPKLPRALRQGPAKRTPGRLPRIPFTPAQLQALERAYKESNYLSAEDANKLADSLELTNTRVKIWFQNRRARERREKREKDESCDSTFSSNASSPEPEPEQEMLIIV</sequence>
<comment type="subcellular location">
    <subcellularLocation>
        <location evidence="1 5 6">Nucleus</location>
    </subcellularLocation>
</comment>
<dbReference type="GO" id="GO:0003677">
    <property type="term" value="F:DNA binding"/>
    <property type="evidence" value="ECO:0007669"/>
    <property type="project" value="UniProtKB-UniRule"/>
</dbReference>
<evidence type="ECO:0000256" key="2">
    <source>
        <dbReference type="ARBA" id="ARBA00023125"/>
    </source>
</evidence>
<accession>A0A484BNW1</accession>
<feature type="DNA-binding region" description="Homeobox" evidence="5">
    <location>
        <begin position="1021"/>
        <end position="1080"/>
    </location>
</feature>
<keyword evidence="2 5" id="KW-0238">DNA-binding</keyword>
<keyword evidence="10" id="KW-1185">Reference proteome</keyword>
<dbReference type="SUPFAM" id="SSF46689">
    <property type="entry name" value="Homeodomain-like"/>
    <property type="match status" value="1"/>
</dbReference>
<dbReference type="Proteomes" id="UP000295192">
    <property type="component" value="Unassembled WGS sequence"/>
</dbReference>
<dbReference type="CDD" id="cd00086">
    <property type="entry name" value="homeodomain"/>
    <property type="match status" value="1"/>
</dbReference>
<evidence type="ECO:0000313" key="10">
    <source>
        <dbReference type="Proteomes" id="UP000295192"/>
    </source>
</evidence>
<dbReference type="Pfam" id="PF00046">
    <property type="entry name" value="Homeodomain"/>
    <property type="match status" value="1"/>
</dbReference>
<feature type="region of interest" description="Disordered" evidence="7">
    <location>
        <begin position="1073"/>
        <end position="1110"/>
    </location>
</feature>
<dbReference type="InterPro" id="IPR017850">
    <property type="entry name" value="Alkaline_phosphatase_core_sf"/>
</dbReference>
<dbReference type="Gene3D" id="1.10.10.60">
    <property type="entry name" value="Homeodomain-like"/>
    <property type="match status" value="1"/>
</dbReference>
<dbReference type="PROSITE" id="PS50071">
    <property type="entry name" value="HOMEOBOX_2"/>
    <property type="match status" value="1"/>
</dbReference>
<reference evidence="9 10" key="1">
    <citation type="journal article" date="2019" name="J. Hered.">
        <title>An Improved Genome Assembly for Drosophila navojoa, the Basal Species in the mojavensis Cluster.</title>
        <authorList>
            <person name="Vanderlinde T."/>
            <person name="Dupim E.G."/>
            <person name="Nazario-Yepiz N.O."/>
            <person name="Carvalho A.B."/>
        </authorList>
    </citation>
    <scope>NUCLEOTIDE SEQUENCE [LARGE SCALE GENOMIC DNA]</scope>
    <source>
        <strain evidence="9">Navoj_Jal97</strain>
        <tissue evidence="9">Whole organism</tissue>
    </source>
</reference>
<dbReference type="GO" id="GO:0000981">
    <property type="term" value="F:DNA-binding transcription factor activity, RNA polymerase II-specific"/>
    <property type="evidence" value="ECO:0007669"/>
    <property type="project" value="InterPro"/>
</dbReference>
<keyword evidence="3 5" id="KW-0371">Homeobox</keyword>
<comment type="caution">
    <text evidence="9">The sequence shown here is derived from an EMBL/GenBank/DDBJ whole genome shotgun (WGS) entry which is preliminary data.</text>
</comment>
<dbReference type="InterPro" id="IPR009057">
    <property type="entry name" value="Homeodomain-like_sf"/>
</dbReference>
<dbReference type="CDD" id="cd16021">
    <property type="entry name" value="ALP_like"/>
    <property type="match status" value="2"/>
</dbReference>
<evidence type="ECO:0000256" key="7">
    <source>
        <dbReference type="SAM" id="MobiDB-lite"/>
    </source>
</evidence>
<name>A0A484BNW1_DRONA</name>
<dbReference type="PROSITE" id="PS00027">
    <property type="entry name" value="HOMEOBOX_1"/>
    <property type="match status" value="1"/>
</dbReference>
<dbReference type="Gene3D" id="3.40.720.10">
    <property type="entry name" value="Alkaline Phosphatase, subunit A"/>
    <property type="match status" value="2"/>
</dbReference>
<dbReference type="InterPro" id="IPR001356">
    <property type="entry name" value="HD"/>
</dbReference>
<dbReference type="OMA" id="GWFEMMG"/>
<keyword evidence="4 5" id="KW-0539">Nucleus</keyword>
<evidence type="ECO:0000256" key="6">
    <source>
        <dbReference type="RuleBase" id="RU000682"/>
    </source>
</evidence>
<evidence type="ECO:0000256" key="3">
    <source>
        <dbReference type="ARBA" id="ARBA00023155"/>
    </source>
</evidence>
<dbReference type="Pfam" id="PF02995">
    <property type="entry name" value="DUF229"/>
    <property type="match status" value="2"/>
</dbReference>
<dbReference type="PANTHER" id="PTHR10974:SF9">
    <property type="entry name" value="DUF229 DOMAIN CONTAINING PROTEIN-RELATED"/>
    <property type="match status" value="1"/>
</dbReference>
<dbReference type="OrthoDB" id="1867783at2759"/>
<dbReference type="GO" id="GO:0005615">
    <property type="term" value="C:extracellular space"/>
    <property type="evidence" value="ECO:0007669"/>
    <property type="project" value="TreeGrafter"/>
</dbReference>
<dbReference type="SUPFAM" id="SSF53649">
    <property type="entry name" value="Alkaline phosphatase-like"/>
    <property type="match status" value="2"/>
</dbReference>
<dbReference type="InterPro" id="IPR004245">
    <property type="entry name" value="DUF229"/>
</dbReference>
<gene>
    <name evidence="9" type="ORF">AWZ03_003098</name>
</gene>
<dbReference type="GO" id="GO:0005634">
    <property type="term" value="C:nucleus"/>
    <property type="evidence" value="ECO:0007669"/>
    <property type="project" value="UniProtKB-SubCell"/>
</dbReference>
<evidence type="ECO:0000256" key="1">
    <source>
        <dbReference type="ARBA" id="ARBA00004123"/>
    </source>
</evidence>
<dbReference type="SMART" id="SM00389">
    <property type="entry name" value="HOX"/>
    <property type="match status" value="1"/>
</dbReference>
<dbReference type="FunFam" id="3.40.720.10:FF:000017">
    <property type="entry name" value="Predicted protein"/>
    <property type="match status" value="2"/>
</dbReference>
<dbReference type="EMBL" id="LSRL02000015">
    <property type="protein sequence ID" value="TDG50509.1"/>
    <property type="molecule type" value="Genomic_DNA"/>
</dbReference>
<dbReference type="STRING" id="7232.A0A484BNW1"/>
<evidence type="ECO:0000256" key="5">
    <source>
        <dbReference type="PROSITE-ProRule" id="PRU00108"/>
    </source>
</evidence>
<dbReference type="PANTHER" id="PTHR10974">
    <property type="entry name" value="FI08016P-RELATED"/>
    <property type="match status" value="1"/>
</dbReference>
<dbReference type="InterPro" id="IPR017970">
    <property type="entry name" value="Homeobox_CS"/>
</dbReference>